<name>A0ABV0Z4M0_9TELE</name>
<proteinExistence type="predicted"/>
<evidence type="ECO:0000313" key="3">
    <source>
        <dbReference type="Proteomes" id="UP001469553"/>
    </source>
</evidence>
<evidence type="ECO:0000313" key="2">
    <source>
        <dbReference type="EMBL" id="MEQ2301122.1"/>
    </source>
</evidence>
<feature type="signal peptide" evidence="1">
    <location>
        <begin position="1"/>
        <end position="29"/>
    </location>
</feature>
<gene>
    <name evidence="2" type="ORF">AMECASPLE_032747</name>
</gene>
<keyword evidence="1" id="KW-0732">Signal</keyword>
<feature type="chain" id="PRO_5046435609" evidence="1">
    <location>
        <begin position="30"/>
        <end position="137"/>
    </location>
</feature>
<evidence type="ECO:0000256" key="1">
    <source>
        <dbReference type="SAM" id="SignalP"/>
    </source>
</evidence>
<dbReference type="Proteomes" id="UP001469553">
    <property type="component" value="Unassembled WGS sequence"/>
</dbReference>
<comment type="caution">
    <text evidence="2">The sequence shown here is derived from an EMBL/GenBank/DDBJ whole genome shotgun (WGS) entry which is preliminary data.</text>
</comment>
<keyword evidence="3" id="KW-1185">Reference proteome</keyword>
<organism evidence="2 3">
    <name type="scientific">Ameca splendens</name>
    <dbReference type="NCBI Taxonomy" id="208324"/>
    <lineage>
        <taxon>Eukaryota</taxon>
        <taxon>Metazoa</taxon>
        <taxon>Chordata</taxon>
        <taxon>Craniata</taxon>
        <taxon>Vertebrata</taxon>
        <taxon>Euteleostomi</taxon>
        <taxon>Actinopterygii</taxon>
        <taxon>Neopterygii</taxon>
        <taxon>Teleostei</taxon>
        <taxon>Neoteleostei</taxon>
        <taxon>Acanthomorphata</taxon>
        <taxon>Ovalentaria</taxon>
        <taxon>Atherinomorphae</taxon>
        <taxon>Cyprinodontiformes</taxon>
        <taxon>Goodeidae</taxon>
        <taxon>Ameca</taxon>
    </lineage>
</organism>
<dbReference type="EMBL" id="JAHRIP010051330">
    <property type="protein sequence ID" value="MEQ2301122.1"/>
    <property type="molecule type" value="Genomic_DNA"/>
</dbReference>
<protein>
    <submittedName>
        <fullName evidence="2">Uncharacterized protein</fullName>
    </submittedName>
</protein>
<accession>A0ABV0Z4M0</accession>
<sequence length="137" mass="15306">MSFCHVLYVLLESLDLPLIWIQFSMPVSGQFCCPALACNRSIRKHHAVNKSIRQMQSISWNDSSVQKVQRASGQKENTAPSSKCWICPGASSQWPPPDLHLTPFNAGEQRLYSCSLMLSPASLQRRISQNLISATCI</sequence>
<reference evidence="2 3" key="1">
    <citation type="submission" date="2021-06" db="EMBL/GenBank/DDBJ databases">
        <authorList>
            <person name="Palmer J.M."/>
        </authorList>
    </citation>
    <scope>NUCLEOTIDE SEQUENCE [LARGE SCALE GENOMIC DNA]</scope>
    <source>
        <strain evidence="2 3">AS_MEX2019</strain>
        <tissue evidence="2">Muscle</tissue>
    </source>
</reference>